<evidence type="ECO:0000256" key="1">
    <source>
        <dbReference type="ARBA" id="ARBA00022723"/>
    </source>
</evidence>
<dbReference type="InterPro" id="IPR013083">
    <property type="entry name" value="Znf_RING/FYVE/PHD"/>
</dbReference>
<protein>
    <submittedName>
        <fullName evidence="8">RING-type domain-containing protein</fullName>
    </submittedName>
</protein>
<dbReference type="Proteomes" id="UP000272942">
    <property type="component" value="Unassembled WGS sequence"/>
</dbReference>
<evidence type="ECO:0000313" key="7">
    <source>
        <dbReference type="Proteomes" id="UP000272942"/>
    </source>
</evidence>
<feature type="compositionally biased region" description="Polar residues" evidence="4">
    <location>
        <begin position="172"/>
        <end position="182"/>
    </location>
</feature>
<dbReference type="AlphaFoldDB" id="A0A183A541"/>
<dbReference type="InterPro" id="IPR047153">
    <property type="entry name" value="TRIM45/56/19-like"/>
</dbReference>
<dbReference type="Gene3D" id="3.30.40.10">
    <property type="entry name" value="Zinc/RING finger domain, C3HC4 (zinc finger)"/>
    <property type="match status" value="1"/>
</dbReference>
<evidence type="ECO:0000256" key="3">
    <source>
        <dbReference type="ARBA" id="ARBA00022833"/>
    </source>
</evidence>
<dbReference type="GO" id="GO:0008270">
    <property type="term" value="F:zinc ion binding"/>
    <property type="evidence" value="ECO:0007669"/>
    <property type="project" value="UniProtKB-KW"/>
</dbReference>
<feature type="region of interest" description="Disordered" evidence="4">
    <location>
        <begin position="170"/>
        <end position="240"/>
    </location>
</feature>
<reference evidence="6 7" key="2">
    <citation type="submission" date="2018-11" db="EMBL/GenBank/DDBJ databases">
        <authorList>
            <consortium name="Pathogen Informatics"/>
        </authorList>
    </citation>
    <scope>NUCLEOTIDE SEQUENCE [LARGE SCALE GENOMIC DNA]</scope>
    <source>
        <strain evidence="6 7">Egypt</strain>
    </source>
</reference>
<keyword evidence="7" id="KW-1185">Reference proteome</keyword>
<dbReference type="SMART" id="SM00184">
    <property type="entry name" value="RING"/>
    <property type="match status" value="1"/>
</dbReference>
<dbReference type="OrthoDB" id="6129516at2759"/>
<gene>
    <name evidence="6" type="ORF">ECPE_LOCUS2076</name>
</gene>
<keyword evidence="2" id="KW-0863">Zinc-finger</keyword>
<evidence type="ECO:0000256" key="2">
    <source>
        <dbReference type="ARBA" id="ARBA00022771"/>
    </source>
</evidence>
<evidence type="ECO:0000256" key="4">
    <source>
        <dbReference type="SAM" id="MobiDB-lite"/>
    </source>
</evidence>
<accession>A0A183A541</accession>
<evidence type="ECO:0000313" key="8">
    <source>
        <dbReference type="WBParaSite" id="ECPE_0000207601-mRNA-1"/>
    </source>
</evidence>
<evidence type="ECO:0000259" key="5">
    <source>
        <dbReference type="SMART" id="SM00184"/>
    </source>
</evidence>
<dbReference type="WBParaSite" id="ECPE_0000207601-mRNA-1">
    <property type="protein sequence ID" value="ECPE_0000207601-mRNA-1"/>
    <property type="gene ID" value="ECPE_0000207601"/>
</dbReference>
<sequence length="255" mass="28480">MEIRKSLEANFLTCKHCQQPYRKPKVLVCLHTFCQSCLEEILKKKEEEQEAKEIESAKRYYATSNLVNDYRTGGYRKKWSSKFRYGGGGYDSSDYGLSRYNFVTTKDKRIACPVCEKETVLPSGGISDLPTDQLADKLASMVDRMPTFPVCDVCTKQLLLTEPVIMNHTDIESSNSQQSAFSATERYGTDEDSSSTDDDGDGEETEASSSALSAKQNGSLSSDSGIKSGQNNRNGFMFPRRTVGKDVGVNWFPRL</sequence>
<keyword evidence="1" id="KW-0479">Metal-binding</keyword>
<keyword evidence="3" id="KW-0862">Zinc</keyword>
<dbReference type="PROSITE" id="PS00518">
    <property type="entry name" value="ZF_RING_1"/>
    <property type="match status" value="1"/>
</dbReference>
<proteinExistence type="predicted"/>
<dbReference type="EMBL" id="UZAN01039403">
    <property type="protein sequence ID" value="VDP65342.1"/>
    <property type="molecule type" value="Genomic_DNA"/>
</dbReference>
<dbReference type="InterPro" id="IPR001841">
    <property type="entry name" value="Znf_RING"/>
</dbReference>
<reference evidence="8" key="1">
    <citation type="submission" date="2016-06" db="UniProtKB">
        <authorList>
            <consortium name="WormBaseParasite"/>
        </authorList>
    </citation>
    <scope>IDENTIFICATION</scope>
</reference>
<dbReference type="InterPro" id="IPR027370">
    <property type="entry name" value="Znf-RING_euk"/>
</dbReference>
<feature type="compositionally biased region" description="Polar residues" evidence="4">
    <location>
        <begin position="215"/>
        <end position="234"/>
    </location>
</feature>
<dbReference type="Pfam" id="PF13445">
    <property type="entry name" value="zf-RING_UBOX"/>
    <property type="match status" value="1"/>
</dbReference>
<name>A0A183A541_9TREM</name>
<evidence type="ECO:0000313" key="6">
    <source>
        <dbReference type="EMBL" id="VDP65342.1"/>
    </source>
</evidence>
<dbReference type="InterPro" id="IPR017907">
    <property type="entry name" value="Znf_RING_CS"/>
</dbReference>
<dbReference type="SUPFAM" id="SSF57850">
    <property type="entry name" value="RING/U-box"/>
    <property type="match status" value="1"/>
</dbReference>
<dbReference type="PANTHER" id="PTHR25462">
    <property type="entry name" value="BONUS, ISOFORM C-RELATED"/>
    <property type="match status" value="1"/>
</dbReference>
<feature type="compositionally biased region" description="Acidic residues" evidence="4">
    <location>
        <begin position="190"/>
        <end position="206"/>
    </location>
</feature>
<feature type="domain" description="RING-type" evidence="5">
    <location>
        <begin position="14"/>
        <end position="115"/>
    </location>
</feature>
<organism evidence="8">
    <name type="scientific">Echinostoma caproni</name>
    <dbReference type="NCBI Taxonomy" id="27848"/>
    <lineage>
        <taxon>Eukaryota</taxon>
        <taxon>Metazoa</taxon>
        <taxon>Spiralia</taxon>
        <taxon>Lophotrochozoa</taxon>
        <taxon>Platyhelminthes</taxon>
        <taxon>Trematoda</taxon>
        <taxon>Digenea</taxon>
        <taxon>Plagiorchiida</taxon>
        <taxon>Echinostomata</taxon>
        <taxon>Echinostomatoidea</taxon>
        <taxon>Echinostomatidae</taxon>
        <taxon>Echinostoma</taxon>
    </lineage>
</organism>
<dbReference type="PANTHER" id="PTHR25462:SF296">
    <property type="entry name" value="MEIOTIC P26, ISOFORM F"/>
    <property type="match status" value="1"/>
</dbReference>